<accession>A0ABZ0W143</accession>
<dbReference type="Pfam" id="PF19891">
    <property type="entry name" value="DUF6364"/>
    <property type="match status" value="1"/>
</dbReference>
<proteinExistence type="predicted"/>
<evidence type="ECO:0000313" key="1">
    <source>
        <dbReference type="EMBL" id="WQD36922.1"/>
    </source>
</evidence>
<evidence type="ECO:0000313" key="2">
    <source>
        <dbReference type="Proteomes" id="UP001325680"/>
    </source>
</evidence>
<keyword evidence="2" id="KW-1185">Reference proteome</keyword>
<organism evidence="1 2">
    <name type="scientific">Niabella yanshanensis</name>
    <dbReference type="NCBI Taxonomy" id="577386"/>
    <lineage>
        <taxon>Bacteria</taxon>
        <taxon>Pseudomonadati</taxon>
        <taxon>Bacteroidota</taxon>
        <taxon>Chitinophagia</taxon>
        <taxon>Chitinophagales</taxon>
        <taxon>Chitinophagaceae</taxon>
        <taxon>Niabella</taxon>
    </lineage>
</organism>
<name>A0ABZ0W143_9BACT</name>
<dbReference type="EMBL" id="CP139960">
    <property type="protein sequence ID" value="WQD36922.1"/>
    <property type="molecule type" value="Genomic_DNA"/>
</dbReference>
<reference evidence="1 2" key="1">
    <citation type="submission" date="2023-12" db="EMBL/GenBank/DDBJ databases">
        <title>Genome sequencing and assembly of bacterial species from a model synthetic community.</title>
        <authorList>
            <person name="Hogle S.L."/>
        </authorList>
    </citation>
    <scope>NUCLEOTIDE SEQUENCE [LARGE SCALE GENOMIC DNA]</scope>
    <source>
        <strain evidence="1 2">HAMBI_3031</strain>
    </source>
</reference>
<dbReference type="InterPro" id="IPR045944">
    <property type="entry name" value="DUF6364"/>
</dbReference>
<protein>
    <submittedName>
        <fullName evidence="1">DUF6364 family protein</fullName>
    </submittedName>
</protein>
<sequence>MKTRLNITIEEGILEEIKKYSNRNNISISELVEKYFKRIVDKPKKKSLLDKIKTLPEPSISLDIEYKKGYYEEKYK</sequence>
<dbReference type="Proteomes" id="UP001325680">
    <property type="component" value="Chromosome"/>
</dbReference>
<dbReference type="RefSeq" id="WP_114791968.1">
    <property type="nucleotide sequence ID" value="NZ_CP139960.1"/>
</dbReference>
<gene>
    <name evidence="1" type="ORF">U0035_14715</name>
</gene>